<feature type="domain" description="SsuA/THI5-like" evidence="1">
    <location>
        <begin position="45"/>
        <end position="261"/>
    </location>
</feature>
<evidence type="ECO:0000313" key="2">
    <source>
        <dbReference type="EMBL" id="SVC50399.1"/>
    </source>
</evidence>
<sequence>MRLANIIRLVASCLIWISLIGCEVNSDIDQDSMEQISLALDWFPNANHAGLFLAIENGYFAEEGLEVSAYTPEDPASILQTVGTGADDFGINYQPDLLLARDKGVPVLSVAGIVQSPLNSVMTLHSSGLKRPRDLDGKKIGYPGIPLNEPMLDTMLKYDGVMKGLEQVELVNVGFNLGASLISGQVDACVGCFWTYESIAMKNQGFPVEIMKMEEWGVPPYYELILVTNEDMHERKGKTVQKFVNGMIRGYMEASRDPQAAVDSLIRAHPEIDPEIDRPGADLLAPLWKGDVPRVGWQSQVIWEQFSLWMQNNGLINNMDISKAYSNSYVARVPTVNPD</sequence>
<dbReference type="InterPro" id="IPR015168">
    <property type="entry name" value="SsuA/THI5"/>
</dbReference>
<dbReference type="SUPFAM" id="SSF53850">
    <property type="entry name" value="Periplasmic binding protein-like II"/>
    <property type="match status" value="1"/>
</dbReference>
<dbReference type="InterPro" id="IPR027939">
    <property type="entry name" value="NMT1/THI5"/>
</dbReference>
<protein>
    <recommendedName>
        <fullName evidence="1">SsuA/THI5-like domain-containing protein</fullName>
    </recommendedName>
</protein>
<name>A0A382MNM6_9ZZZZ</name>
<gene>
    <name evidence="2" type="ORF">METZ01_LOCUS303253</name>
</gene>
<evidence type="ECO:0000259" key="1">
    <source>
        <dbReference type="Pfam" id="PF09084"/>
    </source>
</evidence>
<dbReference type="PANTHER" id="PTHR31528">
    <property type="entry name" value="4-AMINO-5-HYDROXYMETHYL-2-METHYLPYRIMIDINE PHOSPHATE SYNTHASE THI11-RELATED"/>
    <property type="match status" value="1"/>
</dbReference>
<dbReference type="EMBL" id="UINC01094828">
    <property type="protein sequence ID" value="SVC50399.1"/>
    <property type="molecule type" value="Genomic_DNA"/>
</dbReference>
<organism evidence="2">
    <name type="scientific">marine metagenome</name>
    <dbReference type="NCBI Taxonomy" id="408172"/>
    <lineage>
        <taxon>unclassified sequences</taxon>
        <taxon>metagenomes</taxon>
        <taxon>ecological metagenomes</taxon>
    </lineage>
</organism>
<reference evidence="2" key="1">
    <citation type="submission" date="2018-05" db="EMBL/GenBank/DDBJ databases">
        <authorList>
            <person name="Lanie J.A."/>
            <person name="Ng W.-L."/>
            <person name="Kazmierczak K.M."/>
            <person name="Andrzejewski T.M."/>
            <person name="Davidsen T.M."/>
            <person name="Wayne K.J."/>
            <person name="Tettelin H."/>
            <person name="Glass J.I."/>
            <person name="Rusch D."/>
            <person name="Podicherti R."/>
            <person name="Tsui H.-C.T."/>
            <person name="Winkler M.E."/>
        </authorList>
    </citation>
    <scope>NUCLEOTIDE SEQUENCE</scope>
</reference>
<proteinExistence type="predicted"/>
<dbReference type="Gene3D" id="3.40.190.10">
    <property type="entry name" value="Periplasmic binding protein-like II"/>
    <property type="match status" value="2"/>
</dbReference>
<dbReference type="AlphaFoldDB" id="A0A382MNM6"/>
<dbReference type="PANTHER" id="PTHR31528:SF3">
    <property type="entry name" value="THIAMINE BIOSYNTHESIS PROTEIN HI_0357-RELATED"/>
    <property type="match status" value="1"/>
</dbReference>
<accession>A0A382MNM6</accession>
<dbReference type="Pfam" id="PF09084">
    <property type="entry name" value="NMT1"/>
    <property type="match status" value="1"/>
</dbReference>
<dbReference type="GO" id="GO:0009228">
    <property type="term" value="P:thiamine biosynthetic process"/>
    <property type="evidence" value="ECO:0007669"/>
    <property type="project" value="InterPro"/>
</dbReference>
<dbReference type="PROSITE" id="PS51257">
    <property type="entry name" value="PROKAR_LIPOPROTEIN"/>
    <property type="match status" value="1"/>
</dbReference>